<dbReference type="EMBL" id="JBHTJM010000010">
    <property type="protein sequence ID" value="MFD0964816.1"/>
    <property type="molecule type" value="Genomic_DNA"/>
</dbReference>
<evidence type="ECO:0000259" key="2">
    <source>
        <dbReference type="PROSITE" id="PS50110"/>
    </source>
</evidence>
<feature type="modified residue" description="4-aspartylphosphate" evidence="1">
    <location>
        <position position="62"/>
    </location>
</feature>
<evidence type="ECO:0000313" key="3">
    <source>
        <dbReference type="EMBL" id="MFD0964816.1"/>
    </source>
</evidence>
<evidence type="ECO:0000256" key="1">
    <source>
        <dbReference type="PROSITE-ProRule" id="PRU00169"/>
    </source>
</evidence>
<dbReference type="Gene3D" id="3.40.50.2300">
    <property type="match status" value="1"/>
</dbReference>
<dbReference type="PROSITE" id="PS50110">
    <property type="entry name" value="RESPONSE_REGULATORY"/>
    <property type="match status" value="1"/>
</dbReference>
<dbReference type="Proteomes" id="UP001596997">
    <property type="component" value="Unassembled WGS sequence"/>
</dbReference>
<dbReference type="InterPro" id="IPR001789">
    <property type="entry name" value="Sig_transdc_resp-reg_receiver"/>
</dbReference>
<proteinExistence type="predicted"/>
<name>A0ABW3I4K5_9FLAO</name>
<sequence>MKTYTVLIIDDHPIIAEAYKFALNKLSLDSKELDFSVEMLTNCDDVLDYIKTQKTADLIFLDMKLPPSLDGKFLSGEDLGIELREKLPEARIIVSTTYNDNYRVNNILKSINPEGFLVKNDITPKDLMAAIKTILDDTPYYSQTVLKLLRTHVNHDFFLDKIDRQLLYELSLGTKMVDLPKILPLSLSGVERRKRQIKEIFDIQKEPDRVLVAMAKEKGFI</sequence>
<keyword evidence="1" id="KW-0597">Phosphoprotein</keyword>
<dbReference type="InterPro" id="IPR011006">
    <property type="entry name" value="CheY-like_superfamily"/>
</dbReference>
<dbReference type="SUPFAM" id="SSF52172">
    <property type="entry name" value="CheY-like"/>
    <property type="match status" value="1"/>
</dbReference>
<reference evidence="4" key="1">
    <citation type="journal article" date="2019" name="Int. J. Syst. Evol. Microbiol.">
        <title>The Global Catalogue of Microorganisms (GCM) 10K type strain sequencing project: providing services to taxonomists for standard genome sequencing and annotation.</title>
        <authorList>
            <consortium name="The Broad Institute Genomics Platform"/>
            <consortium name="The Broad Institute Genome Sequencing Center for Infectious Disease"/>
            <person name="Wu L."/>
            <person name="Ma J."/>
        </authorList>
    </citation>
    <scope>NUCLEOTIDE SEQUENCE [LARGE SCALE GENOMIC DNA]</scope>
    <source>
        <strain evidence="4">CCUG 62114</strain>
    </source>
</reference>
<evidence type="ECO:0000313" key="4">
    <source>
        <dbReference type="Proteomes" id="UP001596997"/>
    </source>
</evidence>
<keyword evidence="4" id="KW-1185">Reference proteome</keyword>
<protein>
    <submittedName>
        <fullName evidence="3">Response regulator</fullName>
    </submittedName>
</protein>
<dbReference type="RefSeq" id="WP_377716362.1">
    <property type="nucleotide sequence ID" value="NZ_JBHTJM010000010.1"/>
</dbReference>
<dbReference type="Pfam" id="PF00072">
    <property type="entry name" value="Response_reg"/>
    <property type="match status" value="1"/>
</dbReference>
<comment type="caution">
    <text evidence="3">The sequence shown here is derived from an EMBL/GenBank/DDBJ whole genome shotgun (WGS) entry which is preliminary data.</text>
</comment>
<dbReference type="SMART" id="SM00448">
    <property type="entry name" value="REC"/>
    <property type="match status" value="1"/>
</dbReference>
<feature type="domain" description="Response regulatory" evidence="2">
    <location>
        <begin position="5"/>
        <end position="134"/>
    </location>
</feature>
<gene>
    <name evidence="3" type="ORF">ACFQ1O_12445</name>
</gene>
<accession>A0ABW3I4K5</accession>
<organism evidence="3 4">
    <name type="scientific">Pseudofulvibacter geojedonensis</name>
    <dbReference type="NCBI Taxonomy" id="1123758"/>
    <lineage>
        <taxon>Bacteria</taxon>
        <taxon>Pseudomonadati</taxon>
        <taxon>Bacteroidota</taxon>
        <taxon>Flavobacteriia</taxon>
        <taxon>Flavobacteriales</taxon>
        <taxon>Flavobacteriaceae</taxon>
        <taxon>Pseudofulvibacter</taxon>
    </lineage>
</organism>